<gene>
    <name evidence="1" type="ORF">U725_00160</name>
</gene>
<dbReference type="EMBL" id="AZSI01000004">
    <property type="protein sequence ID" value="KEY63590.1"/>
    <property type="molecule type" value="Genomic_DNA"/>
</dbReference>
<proteinExistence type="predicted"/>
<protein>
    <submittedName>
        <fullName evidence="1">Putative phage related protein</fullName>
    </submittedName>
</protein>
<dbReference type="Proteomes" id="UP000028401">
    <property type="component" value="Unassembled WGS sequence"/>
</dbReference>
<evidence type="ECO:0000313" key="1">
    <source>
        <dbReference type="EMBL" id="KEY63590.1"/>
    </source>
</evidence>
<comment type="caution">
    <text evidence="1">The sequence shown here is derived from an EMBL/GenBank/DDBJ whole genome shotgun (WGS) entry which is preliminary data.</text>
</comment>
<sequence>MLKGTTKSGFRYEITTERLNNFELVEILSEVDENPLLLPKMLNLLLGERQSKNLKNYLRDEEGLVSTDKIREALEDIFAAQNKIKN</sequence>
<dbReference type="RefSeq" id="WP_042747604.1">
    <property type="nucleotide sequence ID" value="NZ_AZSI01000004.1"/>
</dbReference>
<organism evidence="1 2">
    <name type="scientific">Lactococcus cremoris subsp. cremoris GE214</name>
    <dbReference type="NCBI Taxonomy" id="1415168"/>
    <lineage>
        <taxon>Bacteria</taxon>
        <taxon>Bacillati</taxon>
        <taxon>Bacillota</taxon>
        <taxon>Bacilli</taxon>
        <taxon>Lactobacillales</taxon>
        <taxon>Streptococcaceae</taxon>
        <taxon>Lactococcus</taxon>
        <taxon>Lactococcus cremoris subsp. cremoris</taxon>
    </lineage>
</organism>
<evidence type="ECO:0000313" key="2">
    <source>
        <dbReference type="Proteomes" id="UP000028401"/>
    </source>
</evidence>
<dbReference type="PATRIC" id="fig|1415168.3.peg.171"/>
<dbReference type="AlphaFoldDB" id="A0A084AE61"/>
<reference evidence="1 2" key="1">
    <citation type="submission" date="2014-06" db="EMBL/GenBank/DDBJ databases">
        <title>Draft genome sequence of the putrescine producing strain Lactococcus lactis subsp cremoris GE214.</title>
        <authorList>
            <person name="Ladero V."/>
            <person name="Linares D.M."/>
            <person name="del Rio B."/>
            <person name="Mayo B."/>
            <person name="Martin M.C."/>
            <person name="Fernandez M."/>
            <person name="Alvarez M.A."/>
        </authorList>
    </citation>
    <scope>NUCLEOTIDE SEQUENCE [LARGE SCALE GENOMIC DNA]</scope>
    <source>
        <strain evidence="1 2">GE214</strain>
    </source>
</reference>
<name>A0A084AE61_LACLC</name>
<accession>A0A084AE61</accession>